<accession>A0A151I7Q3</accession>
<dbReference type="EMBL" id="KQ978410">
    <property type="protein sequence ID" value="KYM94120.1"/>
    <property type="molecule type" value="Genomic_DNA"/>
</dbReference>
<protein>
    <recommendedName>
        <fullName evidence="4">Transposase domain-containing protein</fullName>
    </recommendedName>
</protein>
<dbReference type="PANTHER" id="PTHR33053">
    <property type="entry name" value="PROTEIN, PUTATIVE-RELATED"/>
    <property type="match status" value="1"/>
</dbReference>
<dbReference type="InterPro" id="IPR009030">
    <property type="entry name" value="Growth_fac_rcpt_cys_sf"/>
</dbReference>
<evidence type="ECO:0000313" key="3">
    <source>
        <dbReference type="Proteomes" id="UP000078542"/>
    </source>
</evidence>
<dbReference type="AlphaFoldDB" id="A0A151I7Q3"/>
<dbReference type="Proteomes" id="UP000078542">
    <property type="component" value="Unassembled WGS sequence"/>
</dbReference>
<gene>
    <name evidence="2" type="ORF">ALC62_15262</name>
</gene>
<name>A0A151I7Q3_9HYME</name>
<dbReference type="SUPFAM" id="SSF57184">
    <property type="entry name" value="Growth factor receptor domain"/>
    <property type="match status" value="1"/>
</dbReference>
<reference evidence="2 3" key="1">
    <citation type="submission" date="2016-03" db="EMBL/GenBank/DDBJ databases">
        <title>Cyphomyrmex costatus WGS genome.</title>
        <authorList>
            <person name="Nygaard S."/>
            <person name="Hu H."/>
            <person name="Boomsma J."/>
            <person name="Zhang G."/>
        </authorList>
    </citation>
    <scope>NUCLEOTIDE SEQUENCE [LARGE SCALE GENOMIC DNA]</scope>
    <source>
        <strain evidence="2">MS0001</strain>
        <tissue evidence="2">Whole body</tissue>
    </source>
</reference>
<feature type="region of interest" description="Disordered" evidence="1">
    <location>
        <begin position="1"/>
        <end position="21"/>
    </location>
</feature>
<sequence>MTNSNDNNKEDEETISTEPYELHEYVLHYDESSSQSDNNSIVLHYDESSSQSDNSIVLHYDESSSQSDNSTGSSVQFDQSKHTSYLDDTNKLKNFLTNWSLKNHITHTALSSLLQELKNYQHFSTLPRNARTLLGTPLHSIQEQTLIATTIEVAINVDGLPLSKSSGISFWPILRSILPCGKVFIIGVYCGKEKPKNINAFLHDFVSETIDLCTNGIFINNSHYLFKIKYFVCDAPAKSYILQCRGHTGYYSCTKCTVEGVYKQNRICFPDINAPKRTDEGFSYHISYTLLEQIPNLDFVQDFVLDYMHLICLGVVRKLLNLWINGSTGYRLQYYNIERISAALENLKRLTPKEFARKPRSLKYLKLWKATEYRQLLLYTEPIVLKHIISQDNYNLFISLHVAIRILCNENTKNVYVNYAEELLKHFIESFGRLYGKHHISHNIHGLSHLIEDVKNFGILDNFSAFRFENFMQILKKLVRKSEKPLQQLFRRYCEAQHITTETKKTNKKLNPIKSTYHCNGPLLPLSNFPQYKSAECTFFKLDANSIADNCCGLQDNTILLLRNIAYSTESKDLVIIDQQFECKDNYYNTPCDSSVLGIYKVSQLSQLKMWPLRSVNKKYAKYVLNNDVFVVIPLLHNEIIETTEL</sequence>
<evidence type="ECO:0000256" key="1">
    <source>
        <dbReference type="SAM" id="MobiDB-lite"/>
    </source>
</evidence>
<keyword evidence="3" id="KW-1185">Reference proteome</keyword>
<dbReference type="PANTHER" id="PTHR33053:SF25">
    <property type="entry name" value="TRANSPOSASE DOMAIN-CONTAINING PROTEIN"/>
    <property type="match status" value="1"/>
</dbReference>
<evidence type="ECO:0000313" key="2">
    <source>
        <dbReference type="EMBL" id="KYM94120.1"/>
    </source>
</evidence>
<proteinExistence type="predicted"/>
<organism evidence="2 3">
    <name type="scientific">Cyphomyrmex costatus</name>
    <dbReference type="NCBI Taxonomy" id="456900"/>
    <lineage>
        <taxon>Eukaryota</taxon>
        <taxon>Metazoa</taxon>
        <taxon>Ecdysozoa</taxon>
        <taxon>Arthropoda</taxon>
        <taxon>Hexapoda</taxon>
        <taxon>Insecta</taxon>
        <taxon>Pterygota</taxon>
        <taxon>Neoptera</taxon>
        <taxon>Endopterygota</taxon>
        <taxon>Hymenoptera</taxon>
        <taxon>Apocrita</taxon>
        <taxon>Aculeata</taxon>
        <taxon>Formicoidea</taxon>
        <taxon>Formicidae</taxon>
        <taxon>Myrmicinae</taxon>
        <taxon>Cyphomyrmex</taxon>
    </lineage>
</organism>
<evidence type="ECO:0008006" key="4">
    <source>
        <dbReference type="Google" id="ProtNLM"/>
    </source>
</evidence>